<dbReference type="AlphaFoldDB" id="A0A482WWK7"/>
<dbReference type="EMBL" id="QKKF02022937">
    <property type="protein sequence ID" value="RZF37875.1"/>
    <property type="molecule type" value="Genomic_DNA"/>
</dbReference>
<accession>A0A482WWK7</accession>
<keyword evidence="1" id="KW-1133">Transmembrane helix</keyword>
<dbReference type="OrthoDB" id="10319218at2759"/>
<gene>
    <name evidence="2" type="ORF">LSTR_LSTR007728</name>
</gene>
<keyword evidence="3" id="KW-1185">Reference proteome</keyword>
<reference evidence="2 3" key="1">
    <citation type="journal article" date="2017" name="Gigascience">
        <title>Genome sequence of the small brown planthopper, Laodelphax striatellus.</title>
        <authorList>
            <person name="Zhu J."/>
            <person name="Jiang F."/>
            <person name="Wang X."/>
            <person name="Yang P."/>
            <person name="Bao Y."/>
            <person name="Zhao W."/>
            <person name="Wang W."/>
            <person name="Lu H."/>
            <person name="Wang Q."/>
            <person name="Cui N."/>
            <person name="Li J."/>
            <person name="Chen X."/>
            <person name="Luo L."/>
            <person name="Yu J."/>
            <person name="Kang L."/>
            <person name="Cui F."/>
        </authorList>
    </citation>
    <scope>NUCLEOTIDE SEQUENCE [LARGE SCALE GENOMIC DNA]</scope>
    <source>
        <strain evidence="2">Lst14</strain>
    </source>
</reference>
<proteinExistence type="predicted"/>
<evidence type="ECO:0000313" key="3">
    <source>
        <dbReference type="Proteomes" id="UP000291343"/>
    </source>
</evidence>
<dbReference type="InParanoid" id="A0A482WWK7"/>
<name>A0A482WWK7_LAOST</name>
<sequence length="242" mass="27437">MNFLEYLVGYHFTSAFILNACILCFIQLEIGCDGMPNHEFYVSLVMGQGGKNLMSLSEEDASKEIDRSCKKGTQCHHLVKDLSNVSAKNVYDIKNDVWPSSEETTINPIQPEESDQTFVKPTCYVRQGKIVCTLGRFNYVLNVGDLEIPDEVLQNFVALIYRRVQEGDKCFDISIVNPETTECIVEPTTIKIVEETENPGLMPPVTIVCSPYKHKQIHRCGSVKDEEPLETVFKCQWKTTKL</sequence>
<protein>
    <submittedName>
        <fullName evidence="2">Uncharacterized protein</fullName>
    </submittedName>
</protein>
<feature type="transmembrane region" description="Helical" evidence="1">
    <location>
        <begin position="6"/>
        <end position="26"/>
    </location>
</feature>
<evidence type="ECO:0000313" key="2">
    <source>
        <dbReference type="EMBL" id="RZF37875.1"/>
    </source>
</evidence>
<dbReference type="Proteomes" id="UP000291343">
    <property type="component" value="Unassembled WGS sequence"/>
</dbReference>
<organism evidence="2 3">
    <name type="scientific">Laodelphax striatellus</name>
    <name type="common">Small brown planthopper</name>
    <name type="synonym">Delphax striatella</name>
    <dbReference type="NCBI Taxonomy" id="195883"/>
    <lineage>
        <taxon>Eukaryota</taxon>
        <taxon>Metazoa</taxon>
        <taxon>Ecdysozoa</taxon>
        <taxon>Arthropoda</taxon>
        <taxon>Hexapoda</taxon>
        <taxon>Insecta</taxon>
        <taxon>Pterygota</taxon>
        <taxon>Neoptera</taxon>
        <taxon>Paraneoptera</taxon>
        <taxon>Hemiptera</taxon>
        <taxon>Auchenorrhyncha</taxon>
        <taxon>Fulgoroidea</taxon>
        <taxon>Delphacidae</taxon>
        <taxon>Criomorphinae</taxon>
        <taxon>Laodelphax</taxon>
    </lineage>
</organism>
<keyword evidence="1" id="KW-0812">Transmembrane</keyword>
<comment type="caution">
    <text evidence="2">The sequence shown here is derived from an EMBL/GenBank/DDBJ whole genome shotgun (WGS) entry which is preliminary data.</text>
</comment>
<keyword evidence="1" id="KW-0472">Membrane</keyword>
<evidence type="ECO:0000256" key="1">
    <source>
        <dbReference type="SAM" id="Phobius"/>
    </source>
</evidence>
<dbReference type="SMR" id="A0A482WWK7"/>